<feature type="coiled-coil region" evidence="5">
    <location>
        <begin position="219"/>
        <end position="246"/>
    </location>
</feature>
<name>A0A158PEL7_ANGCS</name>
<dbReference type="PANTHER" id="PTHR24115">
    <property type="entry name" value="KINESIN-RELATED"/>
    <property type="match status" value="1"/>
</dbReference>
<evidence type="ECO:0000256" key="2">
    <source>
        <dbReference type="ARBA" id="ARBA00022741"/>
    </source>
</evidence>
<dbReference type="AlphaFoldDB" id="A0A158PEL7"/>
<keyword evidence="4" id="KW-0963">Cytoplasm</keyword>
<evidence type="ECO:0000313" key="8">
    <source>
        <dbReference type="Proteomes" id="UP000267027"/>
    </source>
</evidence>
<dbReference type="GO" id="GO:0016887">
    <property type="term" value="F:ATP hydrolysis activity"/>
    <property type="evidence" value="ECO:0007669"/>
    <property type="project" value="TreeGrafter"/>
</dbReference>
<evidence type="ECO:0000256" key="5">
    <source>
        <dbReference type="SAM" id="Coils"/>
    </source>
</evidence>
<evidence type="ECO:0000256" key="3">
    <source>
        <dbReference type="ARBA" id="ARBA00022840"/>
    </source>
</evidence>
<dbReference type="EMBL" id="UYYA01000392">
    <property type="protein sequence ID" value="VDM53735.1"/>
    <property type="molecule type" value="Genomic_DNA"/>
</dbReference>
<dbReference type="InterPro" id="IPR001752">
    <property type="entry name" value="Kinesin_motor_dom"/>
</dbReference>
<proteinExistence type="predicted"/>
<keyword evidence="8" id="KW-1185">Reference proteome</keyword>
<evidence type="ECO:0000313" key="9">
    <source>
        <dbReference type="WBParaSite" id="ACOC_0000214901-mRNA-1"/>
    </source>
</evidence>
<dbReference type="Proteomes" id="UP000267027">
    <property type="component" value="Unassembled WGS sequence"/>
</dbReference>
<dbReference type="GO" id="GO:0008017">
    <property type="term" value="F:microtubule binding"/>
    <property type="evidence" value="ECO:0007669"/>
    <property type="project" value="InterPro"/>
</dbReference>
<dbReference type="GO" id="GO:0007018">
    <property type="term" value="P:microtubule-based movement"/>
    <property type="evidence" value="ECO:0007669"/>
    <property type="project" value="InterPro"/>
</dbReference>
<dbReference type="GO" id="GO:0003777">
    <property type="term" value="F:microtubule motor activity"/>
    <property type="evidence" value="ECO:0007669"/>
    <property type="project" value="InterPro"/>
</dbReference>
<dbReference type="Pfam" id="PF00225">
    <property type="entry name" value="Kinesin"/>
    <property type="match status" value="1"/>
</dbReference>
<dbReference type="Gene3D" id="3.40.850.10">
    <property type="entry name" value="Kinesin motor domain"/>
    <property type="match status" value="1"/>
</dbReference>
<evidence type="ECO:0000256" key="1">
    <source>
        <dbReference type="ARBA" id="ARBA00004245"/>
    </source>
</evidence>
<protein>
    <submittedName>
        <fullName evidence="9">Kinesin motor domain-containing protein</fullName>
    </submittedName>
</protein>
<feature type="domain" description="Kinesin motor" evidence="6">
    <location>
        <begin position="45"/>
        <end position="97"/>
    </location>
</feature>
<dbReference type="STRING" id="334426.A0A158PEL7"/>
<dbReference type="GO" id="GO:0005524">
    <property type="term" value="F:ATP binding"/>
    <property type="evidence" value="ECO:0007669"/>
    <property type="project" value="UniProtKB-KW"/>
</dbReference>
<dbReference type="InterPro" id="IPR027640">
    <property type="entry name" value="Kinesin-like_fam"/>
</dbReference>
<reference evidence="9" key="1">
    <citation type="submission" date="2016-04" db="UniProtKB">
        <authorList>
            <consortium name="WormBaseParasite"/>
        </authorList>
    </citation>
    <scope>IDENTIFICATION</scope>
</reference>
<dbReference type="SUPFAM" id="SSF52540">
    <property type="entry name" value="P-loop containing nucleoside triphosphate hydrolases"/>
    <property type="match status" value="1"/>
</dbReference>
<dbReference type="GO" id="GO:0005874">
    <property type="term" value="C:microtubule"/>
    <property type="evidence" value="ECO:0007669"/>
    <property type="project" value="TreeGrafter"/>
</dbReference>
<comment type="subcellular location">
    <subcellularLocation>
        <location evidence="1">Cytoplasm</location>
        <location evidence="1">Cytoskeleton</location>
    </subcellularLocation>
</comment>
<keyword evidence="2" id="KW-0547">Nucleotide-binding</keyword>
<dbReference type="OrthoDB" id="3176171at2759"/>
<sequence length="281" mass="32395">MSDVEIIRVIARVRPASTTQERIATVLDEWTICDSDQRLFFSGRHSIVVLGRLMRKLSGVNRRDEHISHRDSELTHILEDSLGGNSRTSVFANVHIGRKSHGIIITIMRGRGSSPRLVGKLRTVYMLTRAWQMLAVARHIKSKRAYMLKNMSQTYDISVTGHWTIPFFIMQLGFLFLKIVSEKEATLKDICDKQQGRPKQWIEEKSKYLIRKCHLEQSVENLNSEKLDLEDKFQGKQNENERLSAELRSKVELILKPEDLLNVFSSSASSRKRQSSIFLIT</sequence>
<accession>A0A158PEL7</accession>
<evidence type="ECO:0000259" key="6">
    <source>
        <dbReference type="Pfam" id="PF00225"/>
    </source>
</evidence>
<keyword evidence="4" id="KW-0206">Cytoskeleton</keyword>
<dbReference type="InterPro" id="IPR027417">
    <property type="entry name" value="P-loop_NTPase"/>
</dbReference>
<evidence type="ECO:0000313" key="7">
    <source>
        <dbReference type="EMBL" id="VDM53735.1"/>
    </source>
</evidence>
<keyword evidence="3" id="KW-0067">ATP-binding</keyword>
<dbReference type="WBParaSite" id="ACOC_0000214901-mRNA-1">
    <property type="protein sequence ID" value="ACOC_0000214901-mRNA-1"/>
    <property type="gene ID" value="ACOC_0000214901"/>
</dbReference>
<organism evidence="9">
    <name type="scientific">Angiostrongylus costaricensis</name>
    <name type="common">Nematode worm</name>
    <dbReference type="NCBI Taxonomy" id="334426"/>
    <lineage>
        <taxon>Eukaryota</taxon>
        <taxon>Metazoa</taxon>
        <taxon>Ecdysozoa</taxon>
        <taxon>Nematoda</taxon>
        <taxon>Chromadorea</taxon>
        <taxon>Rhabditida</taxon>
        <taxon>Rhabditina</taxon>
        <taxon>Rhabditomorpha</taxon>
        <taxon>Strongyloidea</taxon>
        <taxon>Metastrongylidae</taxon>
        <taxon>Angiostrongylus</taxon>
    </lineage>
</organism>
<dbReference type="GO" id="GO:0005871">
    <property type="term" value="C:kinesin complex"/>
    <property type="evidence" value="ECO:0007669"/>
    <property type="project" value="TreeGrafter"/>
</dbReference>
<dbReference type="InterPro" id="IPR036961">
    <property type="entry name" value="Kinesin_motor_dom_sf"/>
</dbReference>
<evidence type="ECO:0000256" key="4">
    <source>
        <dbReference type="ARBA" id="ARBA00023212"/>
    </source>
</evidence>
<gene>
    <name evidence="7" type="ORF">ACOC_LOCUS2150</name>
</gene>
<reference evidence="7 8" key="2">
    <citation type="submission" date="2018-11" db="EMBL/GenBank/DDBJ databases">
        <authorList>
            <consortium name="Pathogen Informatics"/>
        </authorList>
    </citation>
    <scope>NUCLEOTIDE SEQUENCE [LARGE SCALE GENOMIC DNA]</scope>
    <source>
        <strain evidence="7 8">Costa Rica</strain>
    </source>
</reference>
<keyword evidence="5" id="KW-0175">Coiled coil</keyword>